<protein>
    <submittedName>
        <fullName evidence="4">Putative ribonuclease H-like domain, reverse transcriptase zinc-binding domain-containing protein</fullName>
    </submittedName>
</protein>
<evidence type="ECO:0000313" key="4">
    <source>
        <dbReference type="EMBL" id="PRQ19970.1"/>
    </source>
</evidence>
<keyword evidence="4" id="KW-0808">Transferase</keyword>
<evidence type="ECO:0000259" key="3">
    <source>
        <dbReference type="Pfam" id="PF13966"/>
    </source>
</evidence>
<feature type="region of interest" description="Disordered" evidence="1">
    <location>
        <begin position="165"/>
        <end position="188"/>
    </location>
</feature>
<feature type="compositionally biased region" description="Low complexity" evidence="1">
    <location>
        <begin position="177"/>
        <end position="188"/>
    </location>
</feature>
<dbReference type="OMA" id="SEWIHEC"/>
<feature type="domain" description="RNase H type-1" evidence="2">
    <location>
        <begin position="201"/>
        <end position="319"/>
    </location>
</feature>
<keyword evidence="4" id="KW-0695">RNA-directed DNA polymerase</keyword>
<dbReference type="GO" id="GO:0003676">
    <property type="term" value="F:nucleic acid binding"/>
    <property type="evidence" value="ECO:0007669"/>
    <property type="project" value="InterPro"/>
</dbReference>
<keyword evidence="5" id="KW-1185">Reference proteome</keyword>
<dbReference type="InterPro" id="IPR036397">
    <property type="entry name" value="RNaseH_sf"/>
</dbReference>
<organism evidence="4 5">
    <name type="scientific">Rosa chinensis</name>
    <name type="common">China rose</name>
    <dbReference type="NCBI Taxonomy" id="74649"/>
    <lineage>
        <taxon>Eukaryota</taxon>
        <taxon>Viridiplantae</taxon>
        <taxon>Streptophyta</taxon>
        <taxon>Embryophyta</taxon>
        <taxon>Tracheophyta</taxon>
        <taxon>Spermatophyta</taxon>
        <taxon>Magnoliopsida</taxon>
        <taxon>eudicotyledons</taxon>
        <taxon>Gunneridae</taxon>
        <taxon>Pentapetalae</taxon>
        <taxon>rosids</taxon>
        <taxon>fabids</taxon>
        <taxon>Rosales</taxon>
        <taxon>Rosaceae</taxon>
        <taxon>Rosoideae</taxon>
        <taxon>Rosoideae incertae sedis</taxon>
        <taxon>Rosa</taxon>
    </lineage>
</organism>
<dbReference type="PANTHER" id="PTHR47074:SF73">
    <property type="entry name" value="OS04G0448401 PROTEIN"/>
    <property type="match status" value="1"/>
</dbReference>
<accession>A0A2P6PDH7</accession>
<comment type="caution">
    <text evidence="4">The sequence shown here is derived from an EMBL/GenBank/DDBJ whole genome shotgun (WGS) entry which is preliminary data.</text>
</comment>
<sequence length="352" mass="38903">MESPIHQVHTSNPSTSHVISPLLWKWISNLQTLPKIKLFLWKATHNILSTKANLFHRHIARSPLCPICNLFPETIEHVLFTCPWSAASWFAHMFSYKIPFNQLPTFDSWLSHLSSLPLSSEFYTHISFLPWRIWKQRCLSVFKHQPPNPIHVAHSAASAAQEFLDARSSPHPPPSHTPSDTSPPHISPRWSPPPPLSLKINTDASWHASSLSCGVAALVRDHCGKLVAGASRILKALSPLVAEALAISVGLNVALSLPDVPIMMESDSQTLVSSLCSHASLCDWKAANLISQARYVAQIRHVSWHWTSRTANRAADLVAGLVNSGKCPVNWVSHPPSSLSNVLLYDGLPCPH</sequence>
<reference evidence="4 5" key="1">
    <citation type="journal article" date="2018" name="Nat. Genet.">
        <title>The Rosa genome provides new insights in the design of modern roses.</title>
        <authorList>
            <person name="Bendahmane M."/>
        </authorList>
    </citation>
    <scope>NUCLEOTIDE SEQUENCE [LARGE SCALE GENOMIC DNA]</scope>
    <source>
        <strain evidence="5">cv. Old Blush</strain>
    </source>
</reference>
<dbReference type="Pfam" id="PF13456">
    <property type="entry name" value="RVT_3"/>
    <property type="match status" value="1"/>
</dbReference>
<dbReference type="Gene3D" id="3.30.420.10">
    <property type="entry name" value="Ribonuclease H-like superfamily/Ribonuclease H"/>
    <property type="match status" value="1"/>
</dbReference>
<dbReference type="SUPFAM" id="SSF53098">
    <property type="entry name" value="Ribonuclease H-like"/>
    <property type="match status" value="1"/>
</dbReference>
<dbReference type="CDD" id="cd06222">
    <property type="entry name" value="RNase_H_like"/>
    <property type="match status" value="1"/>
</dbReference>
<dbReference type="InterPro" id="IPR002156">
    <property type="entry name" value="RNaseH_domain"/>
</dbReference>
<evidence type="ECO:0000256" key="1">
    <source>
        <dbReference type="SAM" id="MobiDB-lite"/>
    </source>
</evidence>
<dbReference type="Pfam" id="PF13966">
    <property type="entry name" value="zf-RVT"/>
    <property type="match status" value="1"/>
</dbReference>
<dbReference type="EMBL" id="PDCK01000045">
    <property type="protein sequence ID" value="PRQ19970.1"/>
    <property type="molecule type" value="Genomic_DNA"/>
</dbReference>
<dbReference type="InterPro" id="IPR044730">
    <property type="entry name" value="RNase_H-like_dom_plant"/>
</dbReference>
<keyword evidence="4" id="KW-0548">Nucleotidyltransferase</keyword>
<evidence type="ECO:0000259" key="2">
    <source>
        <dbReference type="Pfam" id="PF13456"/>
    </source>
</evidence>
<feature type="domain" description="Reverse transcriptase zinc-binding" evidence="3">
    <location>
        <begin position="23"/>
        <end position="89"/>
    </location>
</feature>
<dbReference type="InterPro" id="IPR012337">
    <property type="entry name" value="RNaseH-like_sf"/>
</dbReference>
<dbReference type="Proteomes" id="UP000238479">
    <property type="component" value="Chromosome 7"/>
</dbReference>
<evidence type="ECO:0000313" key="5">
    <source>
        <dbReference type="Proteomes" id="UP000238479"/>
    </source>
</evidence>
<name>A0A2P6PDH7_ROSCH</name>
<dbReference type="GO" id="GO:0003964">
    <property type="term" value="F:RNA-directed DNA polymerase activity"/>
    <property type="evidence" value="ECO:0007669"/>
    <property type="project" value="UniProtKB-KW"/>
</dbReference>
<dbReference type="AlphaFoldDB" id="A0A2P6PDH7"/>
<gene>
    <name evidence="4" type="ORF">RchiOBHm_Chr7g0223051</name>
</gene>
<dbReference type="GO" id="GO:0004523">
    <property type="term" value="F:RNA-DNA hybrid ribonuclease activity"/>
    <property type="evidence" value="ECO:0007669"/>
    <property type="project" value="InterPro"/>
</dbReference>
<dbReference type="InterPro" id="IPR052929">
    <property type="entry name" value="RNase_H-like_EbsB-rel"/>
</dbReference>
<proteinExistence type="predicted"/>
<dbReference type="Gramene" id="PRQ19970">
    <property type="protein sequence ID" value="PRQ19970"/>
    <property type="gene ID" value="RchiOBHm_Chr7g0223051"/>
</dbReference>
<dbReference type="PANTHER" id="PTHR47074">
    <property type="entry name" value="BNAC02G40300D PROTEIN"/>
    <property type="match status" value="1"/>
</dbReference>
<dbReference type="InterPro" id="IPR026960">
    <property type="entry name" value="RVT-Znf"/>
</dbReference>
<dbReference type="STRING" id="74649.A0A2P6PDH7"/>